<feature type="transmembrane region" description="Helical" evidence="12">
    <location>
        <begin position="111"/>
        <end position="133"/>
    </location>
</feature>
<evidence type="ECO:0000256" key="13">
    <source>
        <dbReference type="SAM" id="MobiDB-lite"/>
    </source>
</evidence>
<evidence type="ECO:0000256" key="2">
    <source>
        <dbReference type="ARBA" id="ARBA00004448"/>
    </source>
</evidence>
<evidence type="ECO:0000256" key="7">
    <source>
        <dbReference type="ARBA" id="ARBA00022927"/>
    </source>
</evidence>
<evidence type="ECO:0000256" key="3">
    <source>
        <dbReference type="ARBA" id="ARBA00008444"/>
    </source>
</evidence>
<evidence type="ECO:0000256" key="4">
    <source>
        <dbReference type="ARBA" id="ARBA00022448"/>
    </source>
</evidence>
<comment type="similarity">
    <text evidence="3 12">Belongs to the Tim17/Tim22/Tim23 family.</text>
</comment>
<protein>
    <recommendedName>
        <fullName evidence="12">Mitochondrial import inner membrane translocase subunit TIM17</fullName>
    </recommendedName>
</protein>
<evidence type="ECO:0000256" key="5">
    <source>
        <dbReference type="ARBA" id="ARBA00022692"/>
    </source>
</evidence>
<dbReference type="PANTHER" id="PTHR10485:SF0">
    <property type="entry name" value="AT05822P-RELATED"/>
    <property type="match status" value="1"/>
</dbReference>
<sequence>MEEYAREPCPWRIVDDCGGAFTMGAIGGAVFQSIKGFRNAPIGINRRLLGSLAAVKERAPVVGGNFAVWGGLFSTIDCTMVHIRKKEDPWNSITSGALTGAILAVRNGAGAMVGSAVIGGVLLALIEGVGILFTRYSAEQFKPINPQMEDPSQLSQSGPFGNQQYQ</sequence>
<proteinExistence type="inferred from homology"/>
<evidence type="ECO:0000256" key="9">
    <source>
        <dbReference type="ARBA" id="ARBA00023010"/>
    </source>
</evidence>
<keyword evidence="6 12" id="KW-0999">Mitochondrion inner membrane</keyword>
<feature type="region of interest" description="Disordered" evidence="13">
    <location>
        <begin position="144"/>
        <end position="166"/>
    </location>
</feature>
<feature type="compositionally biased region" description="Polar residues" evidence="13">
    <location>
        <begin position="150"/>
        <end position="166"/>
    </location>
</feature>
<organism evidence="14 15">
    <name type="scientific">Limulus polyphemus</name>
    <name type="common">Atlantic horseshoe crab</name>
    <dbReference type="NCBI Taxonomy" id="6850"/>
    <lineage>
        <taxon>Eukaryota</taxon>
        <taxon>Metazoa</taxon>
        <taxon>Ecdysozoa</taxon>
        <taxon>Arthropoda</taxon>
        <taxon>Chelicerata</taxon>
        <taxon>Merostomata</taxon>
        <taxon>Xiphosura</taxon>
        <taxon>Limulidae</taxon>
        <taxon>Limulus</taxon>
    </lineage>
</organism>
<dbReference type="Proteomes" id="UP000694941">
    <property type="component" value="Unplaced"/>
</dbReference>
<comment type="function">
    <text evidence="1 12">Essential component of the TIM23 complex, a complex that mediates the translocation of transit peptide-containing proteins across the mitochondrial inner membrane.</text>
</comment>
<evidence type="ECO:0000313" key="15">
    <source>
        <dbReference type="RefSeq" id="XP_013780467.1"/>
    </source>
</evidence>
<comment type="caution">
    <text evidence="12">Lacks conserved residue(s) required for the propagation of feature annotation.</text>
</comment>
<dbReference type="Pfam" id="PF02466">
    <property type="entry name" value="Tim17"/>
    <property type="match status" value="1"/>
</dbReference>
<keyword evidence="10 12" id="KW-0496">Mitochondrion</keyword>
<accession>A0ABM1BEP8</accession>
<dbReference type="PANTHER" id="PTHR10485">
    <property type="entry name" value="MITOCHONDRIAL IMPORT INNER MEMBRANE TRANSLOCASE SUBUNIT TIM-17"/>
    <property type="match status" value="1"/>
</dbReference>
<evidence type="ECO:0000256" key="10">
    <source>
        <dbReference type="ARBA" id="ARBA00023128"/>
    </source>
</evidence>
<evidence type="ECO:0000256" key="1">
    <source>
        <dbReference type="ARBA" id="ARBA00002959"/>
    </source>
</evidence>
<evidence type="ECO:0000256" key="6">
    <source>
        <dbReference type="ARBA" id="ARBA00022792"/>
    </source>
</evidence>
<keyword evidence="4 12" id="KW-0813">Transport</keyword>
<name>A0ABM1BEP8_LIMPO</name>
<evidence type="ECO:0000256" key="8">
    <source>
        <dbReference type="ARBA" id="ARBA00022989"/>
    </source>
</evidence>
<dbReference type="RefSeq" id="XP_013780467.1">
    <property type="nucleotide sequence ID" value="XM_013925013.2"/>
</dbReference>
<evidence type="ECO:0000256" key="12">
    <source>
        <dbReference type="RuleBase" id="RU364008"/>
    </source>
</evidence>
<comment type="subcellular location">
    <subcellularLocation>
        <location evidence="2 12">Mitochondrion inner membrane</location>
        <topology evidence="2 12">Multi-pass membrane protein</topology>
    </subcellularLocation>
</comment>
<gene>
    <name evidence="15" type="primary">LOC106464856</name>
</gene>
<reference evidence="15" key="1">
    <citation type="submission" date="2025-08" db="UniProtKB">
        <authorList>
            <consortium name="RefSeq"/>
        </authorList>
    </citation>
    <scope>IDENTIFICATION</scope>
    <source>
        <tissue evidence="15">Muscle</tissue>
    </source>
</reference>
<keyword evidence="14" id="KW-1185">Reference proteome</keyword>
<keyword evidence="11 12" id="KW-0472">Membrane</keyword>
<keyword evidence="5 12" id="KW-0812">Transmembrane</keyword>
<dbReference type="GeneID" id="106464856"/>
<keyword evidence="8 12" id="KW-1133">Transmembrane helix</keyword>
<keyword evidence="9 12" id="KW-0811">Translocation</keyword>
<dbReference type="InterPro" id="IPR005678">
    <property type="entry name" value="Tim17"/>
</dbReference>
<evidence type="ECO:0000313" key="14">
    <source>
        <dbReference type="Proteomes" id="UP000694941"/>
    </source>
</evidence>
<evidence type="ECO:0000256" key="11">
    <source>
        <dbReference type="ARBA" id="ARBA00023136"/>
    </source>
</evidence>
<keyword evidence="7 12" id="KW-0653">Protein transport</keyword>
<dbReference type="NCBIfam" id="TIGR00980">
    <property type="entry name" value="3a0801so1tim17"/>
    <property type="match status" value="1"/>
</dbReference>
<comment type="subunit">
    <text evidence="12">Component of the TIM23 complex, at least composed of TIM23, TIM17, TIM50 and TIM21.</text>
</comment>